<sequence length="720" mass="77939">MLPDFALLFIVLAPGLAALIAGLFQKYVTDTGAMVITTGTVGLAGILSIIQLFMFAFGGGVVEAVHTAAPAAGDHGAAVVAPVQHIITLLTWMDVGQFQADWAIRVDAMSIVMMAVITGVSGLVHLYSWGYMSEDPHRARFFAYLSLFTFMMLMLVTADNFIQLFFGWEGVGLASYLLIGFWYTKAAPNSAAIKAFVTNRVGDFGLALGIMGVFVVFGSVEFEPVLSAIRENATVTPLALADAAPIRELIVPFLGYNVPALELIGVLLFIGAMGKSAQFFLHVWLPDAMEGPTPVSALIHAATMVTAGVYLVCLVSPIYEYAPFAAGMVTLIGAVTALYAATVGMAQNDIKRVIAYSTCSQLGYMFFAAGIGAYQAAMFHLFTHAFFKALLFLGAGSVIHGMHHEQDMRRMGGVAKFMPLTYAAMMIGTIAIIGLGIPHTSFGFAGFFSKDAIIETTFAAGSNGVSFGTLAFIFGIVAALLTSFYSWRLIYMTFHGPREDSIPPETPEVDSHADEHLSVDDHGHHHDHHEDPHESPLVMLIPLGLLSLGAIFAGFVFYDSFVGHHQAEFWAGALYNAADNTVLADKYNVPEWVFWAPLFVTVTGFLIATFTYFFNRGFGAKIAASGGPLHNLFANKWYFDEIYNATFVKGTSWLGGFFWKTGDKRIIDGFGPDGVTSLVRWSSRRLSAMHTGYLYHYAFVIILAALVFGAVIFWRVGGAG</sequence>
<feature type="transmembrane region" description="Helical" evidence="6">
    <location>
        <begin position="141"/>
        <end position="158"/>
    </location>
</feature>
<dbReference type="InterPro" id="IPR018393">
    <property type="entry name" value="NADHpl_OxRdtase_5_subgr"/>
</dbReference>
<dbReference type="InterPro" id="IPR003945">
    <property type="entry name" value="NU5C-like"/>
</dbReference>
<keyword evidence="10" id="KW-1185">Reference proteome</keyword>
<dbReference type="GO" id="GO:0008137">
    <property type="term" value="F:NADH dehydrogenase (ubiquinone) activity"/>
    <property type="evidence" value="ECO:0007669"/>
    <property type="project" value="InterPro"/>
</dbReference>
<comment type="caution">
    <text evidence="9">The sequence shown here is derived from an EMBL/GenBank/DDBJ whole genome shotgun (WGS) entry which is preliminary data.</text>
</comment>
<dbReference type="GO" id="GO:0003954">
    <property type="term" value="F:NADH dehydrogenase activity"/>
    <property type="evidence" value="ECO:0007669"/>
    <property type="project" value="TreeGrafter"/>
</dbReference>
<evidence type="ECO:0000256" key="4">
    <source>
        <dbReference type="ARBA" id="ARBA00023136"/>
    </source>
</evidence>
<dbReference type="EMBL" id="QWGB01000003">
    <property type="protein sequence ID" value="RIJ26253.1"/>
    <property type="molecule type" value="Genomic_DNA"/>
</dbReference>
<evidence type="ECO:0000256" key="5">
    <source>
        <dbReference type="RuleBase" id="RU000320"/>
    </source>
</evidence>
<keyword evidence="2 5" id="KW-0812">Transmembrane</keyword>
<organism evidence="9 10">
    <name type="scientific">Henriciella barbarensis</name>
    <dbReference type="NCBI Taxonomy" id="86342"/>
    <lineage>
        <taxon>Bacteria</taxon>
        <taxon>Pseudomonadati</taxon>
        <taxon>Pseudomonadota</taxon>
        <taxon>Alphaproteobacteria</taxon>
        <taxon>Hyphomonadales</taxon>
        <taxon>Hyphomonadaceae</taxon>
        <taxon>Henriciella</taxon>
    </lineage>
</organism>
<feature type="transmembrane region" description="Helical" evidence="6">
    <location>
        <begin position="297"/>
        <end position="319"/>
    </location>
</feature>
<evidence type="ECO:0000259" key="7">
    <source>
        <dbReference type="Pfam" id="PF00361"/>
    </source>
</evidence>
<feature type="transmembrane region" description="Helical" evidence="6">
    <location>
        <begin position="420"/>
        <end position="445"/>
    </location>
</feature>
<reference evidence="9 10" key="1">
    <citation type="submission" date="2018-08" db="EMBL/GenBank/DDBJ databases">
        <title>Henriciella mobilis sp. nov., isolated from seawater.</title>
        <authorList>
            <person name="Cheng H."/>
            <person name="Wu Y.-H."/>
            <person name="Xu X.-W."/>
            <person name="Guo L.-L."/>
        </authorList>
    </citation>
    <scope>NUCLEOTIDE SEQUENCE [LARGE SCALE GENOMIC DNA]</scope>
    <source>
        <strain evidence="9 10">CCUG66934</strain>
    </source>
</reference>
<feature type="domain" description="NADH-Ubiquinone oxidoreductase (complex I) chain 5 N-terminal" evidence="8">
    <location>
        <begin position="92"/>
        <end position="142"/>
    </location>
</feature>
<evidence type="ECO:0000256" key="2">
    <source>
        <dbReference type="ARBA" id="ARBA00022692"/>
    </source>
</evidence>
<proteinExistence type="predicted"/>
<dbReference type="RefSeq" id="WP_119378106.1">
    <property type="nucleotide sequence ID" value="NZ_QWGB01000003.1"/>
</dbReference>
<dbReference type="PANTHER" id="PTHR42829:SF2">
    <property type="entry name" value="NADH-UBIQUINONE OXIDOREDUCTASE CHAIN 5"/>
    <property type="match status" value="1"/>
</dbReference>
<accession>A0A399R638</accession>
<dbReference type="PRINTS" id="PR01435">
    <property type="entry name" value="NPOXDRDTASE5"/>
</dbReference>
<dbReference type="PANTHER" id="PTHR42829">
    <property type="entry name" value="NADH-UBIQUINONE OXIDOREDUCTASE CHAIN 5"/>
    <property type="match status" value="1"/>
</dbReference>
<evidence type="ECO:0000256" key="3">
    <source>
        <dbReference type="ARBA" id="ARBA00022989"/>
    </source>
</evidence>
<dbReference type="Proteomes" id="UP000265431">
    <property type="component" value="Unassembled WGS sequence"/>
</dbReference>
<dbReference type="Pfam" id="PF00662">
    <property type="entry name" value="Proton_antipo_N"/>
    <property type="match status" value="1"/>
</dbReference>
<evidence type="ECO:0000259" key="8">
    <source>
        <dbReference type="Pfam" id="PF00662"/>
    </source>
</evidence>
<feature type="transmembrane region" description="Helical" evidence="6">
    <location>
        <begin position="36"/>
        <end position="57"/>
    </location>
</feature>
<keyword evidence="4 6" id="KW-0472">Membrane</keyword>
<feature type="transmembrane region" description="Helical" evidence="6">
    <location>
        <begin position="164"/>
        <end position="183"/>
    </location>
</feature>
<feature type="domain" description="NADH:quinone oxidoreductase/Mrp antiporter transmembrane" evidence="7">
    <location>
        <begin position="158"/>
        <end position="463"/>
    </location>
</feature>
<dbReference type="NCBIfam" id="TIGR01974">
    <property type="entry name" value="NDH_I_L"/>
    <property type="match status" value="1"/>
</dbReference>
<dbReference type="InterPro" id="IPR001750">
    <property type="entry name" value="ND/Mrp_TM"/>
</dbReference>
<dbReference type="NCBIfam" id="NF005141">
    <property type="entry name" value="PRK06590.1"/>
    <property type="match status" value="1"/>
</dbReference>
<evidence type="ECO:0000313" key="9">
    <source>
        <dbReference type="EMBL" id="RIJ26253.1"/>
    </source>
</evidence>
<evidence type="ECO:0000256" key="1">
    <source>
        <dbReference type="ARBA" id="ARBA00004127"/>
    </source>
</evidence>
<dbReference type="Pfam" id="PF00361">
    <property type="entry name" value="Proton_antipo_M"/>
    <property type="match status" value="1"/>
</dbReference>
<feature type="transmembrane region" description="Helical" evidence="6">
    <location>
        <begin position="381"/>
        <end position="399"/>
    </location>
</feature>
<feature type="transmembrane region" description="Helical" evidence="6">
    <location>
        <begin position="694"/>
        <end position="714"/>
    </location>
</feature>
<feature type="transmembrane region" description="Helical" evidence="6">
    <location>
        <begin position="537"/>
        <end position="558"/>
    </location>
</feature>
<dbReference type="GO" id="GO:0016020">
    <property type="term" value="C:membrane"/>
    <property type="evidence" value="ECO:0007669"/>
    <property type="project" value="UniProtKB-SubCell"/>
</dbReference>
<comment type="subcellular location">
    <subcellularLocation>
        <location evidence="1">Endomembrane system</location>
        <topology evidence="1">Multi-pass membrane protein</topology>
    </subcellularLocation>
    <subcellularLocation>
        <location evidence="5">Membrane</location>
        <topology evidence="5">Multi-pass membrane protein</topology>
    </subcellularLocation>
</comment>
<protein>
    <submittedName>
        <fullName evidence="9">NADH-quinone oxidoreductase subunit L</fullName>
    </submittedName>
</protein>
<feature type="transmembrane region" description="Helical" evidence="6">
    <location>
        <begin position="325"/>
        <end position="346"/>
    </location>
</feature>
<feature type="transmembrane region" description="Helical" evidence="6">
    <location>
        <begin position="6"/>
        <end position="24"/>
    </location>
</feature>
<evidence type="ECO:0000256" key="6">
    <source>
        <dbReference type="SAM" id="Phobius"/>
    </source>
</evidence>
<dbReference type="InterPro" id="IPR001516">
    <property type="entry name" value="Proton_antipo_N"/>
</dbReference>
<feature type="transmembrane region" description="Helical" evidence="6">
    <location>
        <begin position="204"/>
        <end position="222"/>
    </location>
</feature>
<feature type="transmembrane region" description="Helical" evidence="6">
    <location>
        <begin position="353"/>
        <end position="375"/>
    </location>
</feature>
<feature type="transmembrane region" description="Helical" evidence="6">
    <location>
        <begin position="108"/>
        <end position="129"/>
    </location>
</feature>
<name>A0A399R638_9PROT</name>
<dbReference type="OrthoDB" id="9811798at2"/>
<dbReference type="GO" id="GO:0042773">
    <property type="term" value="P:ATP synthesis coupled electron transport"/>
    <property type="evidence" value="ECO:0007669"/>
    <property type="project" value="InterPro"/>
</dbReference>
<dbReference type="GO" id="GO:0015990">
    <property type="term" value="P:electron transport coupled proton transport"/>
    <property type="evidence" value="ECO:0007669"/>
    <property type="project" value="TreeGrafter"/>
</dbReference>
<feature type="transmembrane region" description="Helical" evidence="6">
    <location>
        <begin position="263"/>
        <end position="285"/>
    </location>
</feature>
<feature type="transmembrane region" description="Helical" evidence="6">
    <location>
        <begin position="592"/>
        <end position="614"/>
    </location>
</feature>
<dbReference type="Gene3D" id="1.20.5.2700">
    <property type="match status" value="1"/>
</dbReference>
<gene>
    <name evidence="9" type="ORF">D1224_01140</name>
</gene>
<dbReference type="AlphaFoldDB" id="A0A399R638"/>
<keyword evidence="3 6" id="KW-1133">Transmembrane helix</keyword>
<evidence type="ECO:0000313" key="10">
    <source>
        <dbReference type="Proteomes" id="UP000265431"/>
    </source>
</evidence>
<feature type="transmembrane region" description="Helical" evidence="6">
    <location>
        <begin position="465"/>
        <end position="487"/>
    </location>
</feature>
<dbReference type="PRINTS" id="PR01434">
    <property type="entry name" value="NADHDHGNASE5"/>
</dbReference>
<dbReference type="GO" id="GO:0012505">
    <property type="term" value="C:endomembrane system"/>
    <property type="evidence" value="ECO:0007669"/>
    <property type="project" value="UniProtKB-SubCell"/>
</dbReference>